<sequence length="555" mass="61754">MDPIDPLLLQLDESHDSRMDYGVGTSSPENSSHSSAVAGSPLSSTSGAASYQSVLAVPTHNRRLGSPLPPVSEQEAAQTLAPAEFELLNHYLEHTSRRDLTVDNDEQYTLHTGIANLACQSKPLMRSVLAIAAICKCCDIINQPVVTHQDRGQVMDLLSLAEQYHMSSLQDIRASLPESRYYDHILANAAMMGMYGSGSHCIRIWLAKTAVYGDPLSDLMTKNTFQWISLFRAAHLAYVGVLNNTPLMQEMAARQPPSPAGGSAVDHHAMASSSLQTHLEYKISPPRVDQQPAARTAGNHALCPILSATVDTALAKLHENAREIALCHANTQLNGISHYDDSKTPNTHSDPDLQACFTALAILEGIVSEAFHTNNDARASHHHHPGHAPIAFEVDVDPLVGRLSEVSPWLRRYTASITSMIPSRLPRRMIMAFIHKVPTRFLNIIEEMTTHIPHTMTPDGEDLAWDSSSYSTMSKDPPALGQQLAMDIFSHWLVLVIPLDNVWWIGGIGAWELRRFVSFRKQMRWSICVWNKEEDWWPESMYEVSRQFDKHRSRT</sequence>
<keyword evidence="3" id="KW-1185">Reference proteome</keyword>
<proteinExistence type="predicted"/>
<dbReference type="PANTHER" id="PTHR47657:SF14">
    <property type="entry name" value="ZN(2)-C6 FUNGAL-TYPE DOMAIN-CONTAINING PROTEIN"/>
    <property type="match status" value="1"/>
</dbReference>
<dbReference type="Proteomes" id="UP001174934">
    <property type="component" value="Unassembled WGS sequence"/>
</dbReference>
<comment type="caution">
    <text evidence="2">The sequence shown here is derived from an EMBL/GenBank/DDBJ whole genome shotgun (WGS) entry which is preliminary data.</text>
</comment>
<organism evidence="2 3">
    <name type="scientific">Bombardia bombarda</name>
    <dbReference type="NCBI Taxonomy" id="252184"/>
    <lineage>
        <taxon>Eukaryota</taxon>
        <taxon>Fungi</taxon>
        <taxon>Dikarya</taxon>
        <taxon>Ascomycota</taxon>
        <taxon>Pezizomycotina</taxon>
        <taxon>Sordariomycetes</taxon>
        <taxon>Sordariomycetidae</taxon>
        <taxon>Sordariales</taxon>
        <taxon>Lasiosphaeriaceae</taxon>
        <taxon>Bombardia</taxon>
    </lineage>
</organism>
<feature type="region of interest" description="Disordered" evidence="1">
    <location>
        <begin position="17"/>
        <end position="44"/>
    </location>
</feature>
<evidence type="ECO:0000256" key="1">
    <source>
        <dbReference type="SAM" id="MobiDB-lite"/>
    </source>
</evidence>
<evidence type="ECO:0000313" key="3">
    <source>
        <dbReference type="Proteomes" id="UP001174934"/>
    </source>
</evidence>
<protein>
    <submittedName>
        <fullName evidence="2">Uncharacterized protein</fullName>
    </submittedName>
</protein>
<reference evidence="2" key="1">
    <citation type="submission" date="2023-06" db="EMBL/GenBank/DDBJ databases">
        <title>Genome-scale phylogeny and comparative genomics of the fungal order Sordariales.</title>
        <authorList>
            <consortium name="Lawrence Berkeley National Laboratory"/>
            <person name="Hensen N."/>
            <person name="Bonometti L."/>
            <person name="Westerberg I."/>
            <person name="Brannstrom I.O."/>
            <person name="Guillou S."/>
            <person name="Cros-Aarteil S."/>
            <person name="Calhoun S."/>
            <person name="Haridas S."/>
            <person name="Kuo A."/>
            <person name="Mondo S."/>
            <person name="Pangilinan J."/>
            <person name="Riley R."/>
            <person name="LaButti K."/>
            <person name="Andreopoulos B."/>
            <person name="Lipzen A."/>
            <person name="Chen C."/>
            <person name="Yanf M."/>
            <person name="Daum C."/>
            <person name="Ng V."/>
            <person name="Clum A."/>
            <person name="Steindorff A."/>
            <person name="Ohm R."/>
            <person name="Martin F."/>
            <person name="Silar P."/>
            <person name="Natvig D."/>
            <person name="Lalanne C."/>
            <person name="Gautier V."/>
            <person name="Ament-velasquez S.L."/>
            <person name="Kruys A."/>
            <person name="Hutchinson M.I."/>
            <person name="Powell A.J."/>
            <person name="Barry K."/>
            <person name="Miller A.N."/>
            <person name="Grigoriev I.V."/>
            <person name="Debuchy R."/>
            <person name="Gladieux P."/>
            <person name="Thoren M.H."/>
            <person name="Johannesson H."/>
        </authorList>
    </citation>
    <scope>NUCLEOTIDE SEQUENCE</scope>
    <source>
        <strain evidence="2">SMH3391-2</strain>
    </source>
</reference>
<dbReference type="PANTHER" id="PTHR47657">
    <property type="entry name" value="STEROL REGULATORY ELEMENT-BINDING PROTEIN ECM22"/>
    <property type="match status" value="1"/>
</dbReference>
<gene>
    <name evidence="2" type="ORF">B0T17DRAFT_546173</name>
</gene>
<dbReference type="AlphaFoldDB" id="A0AA39TVQ0"/>
<feature type="compositionally biased region" description="Polar residues" evidence="1">
    <location>
        <begin position="24"/>
        <end position="44"/>
    </location>
</feature>
<name>A0AA39TVQ0_9PEZI</name>
<accession>A0AA39TVQ0</accession>
<evidence type="ECO:0000313" key="2">
    <source>
        <dbReference type="EMBL" id="KAK0609683.1"/>
    </source>
</evidence>
<dbReference type="EMBL" id="JAULSR010000012">
    <property type="protein sequence ID" value="KAK0609683.1"/>
    <property type="molecule type" value="Genomic_DNA"/>
</dbReference>
<dbReference type="GO" id="GO:0000981">
    <property type="term" value="F:DNA-binding transcription factor activity, RNA polymerase II-specific"/>
    <property type="evidence" value="ECO:0007669"/>
    <property type="project" value="TreeGrafter"/>
</dbReference>
<dbReference type="InterPro" id="IPR052400">
    <property type="entry name" value="Zn2-C6_fungal_TF"/>
</dbReference>